<dbReference type="EMBL" id="PXYI01000008">
    <property type="protein sequence ID" value="PSJ37711.1"/>
    <property type="molecule type" value="Genomic_DNA"/>
</dbReference>
<name>A0A2P7QID1_9SPHN</name>
<evidence type="ECO:0000313" key="3">
    <source>
        <dbReference type="EMBL" id="PSJ37711.1"/>
    </source>
</evidence>
<dbReference type="InterPro" id="IPR023393">
    <property type="entry name" value="START-like_dom_sf"/>
</dbReference>
<sequence length="116" mass="12873">MIERSATHGSFVLERRFTASRARVFRAWSDPVAKKRWSDCHADGGTTDYSMDFRPGGREIHRAILPGGAVQQIEKVFLEIVPDARIIFAYAMEAGGRSLSASLVTTEFHDDGSEPC</sequence>
<dbReference type="SUPFAM" id="SSF55961">
    <property type="entry name" value="Bet v1-like"/>
    <property type="match status" value="1"/>
</dbReference>
<comment type="caution">
    <text evidence="3">The sequence shown here is derived from an EMBL/GenBank/DDBJ whole genome shotgun (WGS) entry which is preliminary data.</text>
</comment>
<dbReference type="Gene3D" id="3.30.530.20">
    <property type="match status" value="1"/>
</dbReference>
<protein>
    <submittedName>
        <fullName evidence="3">ATPase</fullName>
    </submittedName>
</protein>
<dbReference type="InterPro" id="IPR013538">
    <property type="entry name" value="ASHA1/2-like_C"/>
</dbReference>
<dbReference type="Pfam" id="PF08327">
    <property type="entry name" value="AHSA1"/>
    <property type="match status" value="1"/>
</dbReference>
<accession>A0A2P7QID1</accession>
<evidence type="ECO:0000259" key="2">
    <source>
        <dbReference type="Pfam" id="PF08327"/>
    </source>
</evidence>
<comment type="similarity">
    <text evidence="1">Belongs to the AHA1 family.</text>
</comment>
<reference evidence="3 4" key="1">
    <citation type="submission" date="2018-03" db="EMBL/GenBank/DDBJ databases">
        <title>The draft genome of Sphingosinicella sp. GL-C-18.</title>
        <authorList>
            <person name="Liu L."/>
            <person name="Li L."/>
            <person name="Liang L."/>
            <person name="Zhang X."/>
            <person name="Wang T."/>
        </authorList>
    </citation>
    <scope>NUCLEOTIDE SEQUENCE [LARGE SCALE GENOMIC DNA]</scope>
    <source>
        <strain evidence="3 4">GL-C-18</strain>
    </source>
</reference>
<organism evidence="3 4">
    <name type="scientific">Allosphingosinicella deserti</name>
    <dbReference type="NCBI Taxonomy" id="2116704"/>
    <lineage>
        <taxon>Bacteria</taxon>
        <taxon>Pseudomonadati</taxon>
        <taxon>Pseudomonadota</taxon>
        <taxon>Alphaproteobacteria</taxon>
        <taxon>Sphingomonadales</taxon>
        <taxon>Sphingomonadaceae</taxon>
        <taxon>Allosphingosinicella</taxon>
    </lineage>
</organism>
<gene>
    <name evidence="3" type="ORF">C7I55_21895</name>
</gene>
<proteinExistence type="inferred from homology"/>
<dbReference type="RefSeq" id="WP_106515156.1">
    <property type="nucleotide sequence ID" value="NZ_PXYI01000008.1"/>
</dbReference>
<keyword evidence="4" id="KW-1185">Reference proteome</keyword>
<evidence type="ECO:0000256" key="1">
    <source>
        <dbReference type="ARBA" id="ARBA00006817"/>
    </source>
</evidence>
<dbReference type="AlphaFoldDB" id="A0A2P7QID1"/>
<feature type="domain" description="Activator of Hsp90 ATPase homologue 1/2-like C-terminal" evidence="2">
    <location>
        <begin position="19"/>
        <end position="113"/>
    </location>
</feature>
<dbReference type="Proteomes" id="UP000241167">
    <property type="component" value="Unassembled WGS sequence"/>
</dbReference>
<evidence type="ECO:0000313" key="4">
    <source>
        <dbReference type="Proteomes" id="UP000241167"/>
    </source>
</evidence>
<dbReference type="OrthoDB" id="9803476at2"/>